<gene>
    <name evidence="1" type="ORF">OFUS_LOCUS21566</name>
</gene>
<evidence type="ECO:0000313" key="1">
    <source>
        <dbReference type="EMBL" id="CAH1797241.1"/>
    </source>
</evidence>
<proteinExistence type="predicted"/>
<dbReference type="OrthoDB" id="10001248at2759"/>
<dbReference type="EMBL" id="CAIIXF020000010">
    <property type="protein sequence ID" value="CAH1797241.1"/>
    <property type="molecule type" value="Genomic_DNA"/>
</dbReference>
<dbReference type="PANTHER" id="PTHR10697:SF13">
    <property type="entry name" value="RICIN B LECTIN DOMAIN-CONTAINING PROTEIN"/>
    <property type="match status" value="1"/>
</dbReference>
<dbReference type="GO" id="GO:0005509">
    <property type="term" value="F:calcium ion binding"/>
    <property type="evidence" value="ECO:0007669"/>
    <property type="project" value="InterPro"/>
</dbReference>
<dbReference type="Proteomes" id="UP000749559">
    <property type="component" value="Unassembled WGS sequence"/>
</dbReference>
<evidence type="ECO:0000313" key="2">
    <source>
        <dbReference type="Proteomes" id="UP000749559"/>
    </source>
</evidence>
<comment type="caution">
    <text evidence="1">The sequence shown here is derived from an EMBL/GenBank/DDBJ whole genome shotgun (WGS) entry which is preliminary data.</text>
</comment>
<dbReference type="InterPro" id="IPR001299">
    <property type="entry name" value="Ependymin"/>
</dbReference>
<reference evidence="1" key="1">
    <citation type="submission" date="2022-03" db="EMBL/GenBank/DDBJ databases">
        <authorList>
            <person name="Martin C."/>
        </authorList>
    </citation>
    <scope>NUCLEOTIDE SEQUENCE</scope>
</reference>
<accession>A0A8J1TWS2</accession>
<dbReference type="GO" id="GO:0007160">
    <property type="term" value="P:cell-matrix adhesion"/>
    <property type="evidence" value="ECO:0007669"/>
    <property type="project" value="InterPro"/>
</dbReference>
<dbReference type="GO" id="GO:0005764">
    <property type="term" value="C:lysosome"/>
    <property type="evidence" value="ECO:0007669"/>
    <property type="project" value="TreeGrafter"/>
</dbReference>
<name>A0A8J1TWS2_OWEFU</name>
<keyword evidence="2" id="KW-1185">Reference proteome</keyword>
<dbReference type="GO" id="GO:0005576">
    <property type="term" value="C:extracellular region"/>
    <property type="evidence" value="ECO:0007669"/>
    <property type="project" value="InterPro"/>
</dbReference>
<sequence length="211" mass="23790">MYKSCILGLFTLLGVVAANPLNNQITIPPKCCPPELYQSDVRLTQGLSISGQGMGQYLSGHWWFDRRNKRNAYEGILIINGKELPNMKFIQDNVAKKQYNINKAARTCQVQEQAFPPFDGCVPEGSKFLGQETLGRDFIVNSWRGEMQSDTYNFTFEETFTPDCIPVTIALQGEANADWGKTGLSSSLRFSSFREGIRDMSVFDIPDYCQK</sequence>
<dbReference type="Pfam" id="PF00811">
    <property type="entry name" value="Ependymin"/>
    <property type="match status" value="1"/>
</dbReference>
<organism evidence="1 2">
    <name type="scientific">Owenia fusiformis</name>
    <name type="common">Polychaete worm</name>
    <dbReference type="NCBI Taxonomy" id="6347"/>
    <lineage>
        <taxon>Eukaryota</taxon>
        <taxon>Metazoa</taxon>
        <taxon>Spiralia</taxon>
        <taxon>Lophotrochozoa</taxon>
        <taxon>Annelida</taxon>
        <taxon>Polychaeta</taxon>
        <taxon>Sedentaria</taxon>
        <taxon>Canalipalpata</taxon>
        <taxon>Sabellida</taxon>
        <taxon>Oweniida</taxon>
        <taxon>Oweniidae</taxon>
        <taxon>Owenia</taxon>
    </lineage>
</organism>
<dbReference type="PANTHER" id="PTHR10697">
    <property type="entry name" value="MAMMALIAN EPENDYMIN-RELATED PROTEIN 1"/>
    <property type="match status" value="1"/>
</dbReference>
<protein>
    <submittedName>
        <fullName evidence="1">Uncharacterized protein</fullName>
    </submittedName>
</protein>
<dbReference type="AlphaFoldDB" id="A0A8J1TWS2"/>